<sequence>MPRPVEDPILAYQAAGEVSASWLSHFIYSKAHRRKEKKVLFSSSIWDFHFHPSLSQWSAAVAF</sequence>
<accession>A0A914RZS8</accession>
<organism evidence="1 2">
    <name type="scientific">Parascaris equorum</name>
    <name type="common">Equine roundworm</name>
    <dbReference type="NCBI Taxonomy" id="6256"/>
    <lineage>
        <taxon>Eukaryota</taxon>
        <taxon>Metazoa</taxon>
        <taxon>Ecdysozoa</taxon>
        <taxon>Nematoda</taxon>
        <taxon>Chromadorea</taxon>
        <taxon>Rhabditida</taxon>
        <taxon>Spirurina</taxon>
        <taxon>Ascaridomorpha</taxon>
        <taxon>Ascaridoidea</taxon>
        <taxon>Ascarididae</taxon>
        <taxon>Parascaris</taxon>
    </lineage>
</organism>
<dbReference type="WBParaSite" id="PEQ_0001162201-mRNA-1">
    <property type="protein sequence ID" value="PEQ_0001162201-mRNA-1"/>
    <property type="gene ID" value="PEQ_0001162201"/>
</dbReference>
<dbReference type="Proteomes" id="UP000887564">
    <property type="component" value="Unplaced"/>
</dbReference>
<evidence type="ECO:0000313" key="2">
    <source>
        <dbReference type="WBParaSite" id="PEQ_0001162201-mRNA-1"/>
    </source>
</evidence>
<dbReference type="AlphaFoldDB" id="A0A914RZS8"/>
<protein>
    <submittedName>
        <fullName evidence="2">Uncharacterized protein</fullName>
    </submittedName>
</protein>
<name>A0A914RZS8_PAREQ</name>
<evidence type="ECO:0000313" key="1">
    <source>
        <dbReference type="Proteomes" id="UP000887564"/>
    </source>
</evidence>
<reference evidence="2" key="1">
    <citation type="submission" date="2022-11" db="UniProtKB">
        <authorList>
            <consortium name="WormBaseParasite"/>
        </authorList>
    </citation>
    <scope>IDENTIFICATION</scope>
</reference>
<keyword evidence="1" id="KW-1185">Reference proteome</keyword>
<proteinExistence type="predicted"/>